<dbReference type="Proteomes" id="UP001056778">
    <property type="component" value="Chromosome 1"/>
</dbReference>
<protein>
    <submittedName>
        <fullName evidence="1">Beta-14-galactosyltransferase</fullName>
    </submittedName>
</protein>
<gene>
    <name evidence="1" type="ORF">MML48_1g08582</name>
</gene>
<evidence type="ECO:0000313" key="1">
    <source>
        <dbReference type="EMBL" id="KAI4471567.1"/>
    </source>
</evidence>
<comment type="caution">
    <text evidence="1">The sequence shown here is derived from an EMBL/GenBank/DDBJ whole genome shotgun (WGS) entry which is preliminary data.</text>
</comment>
<organism evidence="1 2">
    <name type="scientific">Holotrichia oblita</name>
    <name type="common">Chafer beetle</name>
    <dbReference type="NCBI Taxonomy" id="644536"/>
    <lineage>
        <taxon>Eukaryota</taxon>
        <taxon>Metazoa</taxon>
        <taxon>Ecdysozoa</taxon>
        <taxon>Arthropoda</taxon>
        <taxon>Hexapoda</taxon>
        <taxon>Insecta</taxon>
        <taxon>Pterygota</taxon>
        <taxon>Neoptera</taxon>
        <taxon>Endopterygota</taxon>
        <taxon>Coleoptera</taxon>
        <taxon>Polyphaga</taxon>
        <taxon>Scarabaeiformia</taxon>
        <taxon>Scarabaeidae</taxon>
        <taxon>Melolonthinae</taxon>
        <taxon>Holotrichia</taxon>
    </lineage>
</organism>
<name>A0ACB9TXT9_HOLOL</name>
<keyword evidence="2" id="KW-1185">Reference proteome</keyword>
<sequence>MNEILRLQTFMQISKYIVFVLALLYIYCPLRHAKRYNYIRIDKILNEIEDIEVMKISNNLANVTDNDLEKCPYEHLVKKNKDIPISEVFRTQQFEKPNLGGEYIQKHCLPYQKSAIIVPYRNRKRHLHTFLNYMHFFLQQQNISYRIFIVEQNDDYSFNRAKLLNVGALEALNENYSCLIFSDVDLLPLNTGNIYTCSRLPRHMCSAIDIFRFNLPYEGLFGGVISIRSDQFKLVNGMSNEYIGWGGEDDDFYRRLKHHNITPYRFSPQVSKYTMLTHNKEKPR</sequence>
<evidence type="ECO:0000313" key="2">
    <source>
        <dbReference type="Proteomes" id="UP001056778"/>
    </source>
</evidence>
<dbReference type="EMBL" id="CM043015">
    <property type="protein sequence ID" value="KAI4471567.1"/>
    <property type="molecule type" value="Genomic_DNA"/>
</dbReference>
<reference evidence="1" key="1">
    <citation type="submission" date="2022-04" db="EMBL/GenBank/DDBJ databases">
        <title>Chromosome-scale genome assembly of Holotrichia oblita Faldermann.</title>
        <authorList>
            <person name="Rongchong L."/>
        </authorList>
    </citation>
    <scope>NUCLEOTIDE SEQUENCE</scope>
    <source>
        <strain evidence="1">81SQS9</strain>
    </source>
</reference>
<proteinExistence type="predicted"/>
<accession>A0ACB9TXT9</accession>